<evidence type="ECO:0000313" key="16">
    <source>
        <dbReference type="EMBL" id="KAA0890538.1"/>
    </source>
</evidence>
<keyword evidence="17" id="KW-1185">Reference proteome</keyword>
<dbReference type="Pfam" id="PF02852">
    <property type="entry name" value="Pyr_redox_dim"/>
    <property type="match status" value="1"/>
</dbReference>
<comment type="cofactor">
    <cofactor evidence="11 13">
        <name>FAD</name>
        <dbReference type="ChEBI" id="CHEBI:57692"/>
    </cofactor>
    <text evidence="11 13">Binds 1 FAD per subunit.</text>
</comment>
<evidence type="ECO:0000256" key="6">
    <source>
        <dbReference type="ARBA" id="ARBA00023027"/>
    </source>
</evidence>
<evidence type="ECO:0000256" key="2">
    <source>
        <dbReference type="ARBA" id="ARBA00012608"/>
    </source>
</evidence>
<dbReference type="GO" id="GO:0005737">
    <property type="term" value="C:cytoplasm"/>
    <property type="evidence" value="ECO:0007669"/>
    <property type="project" value="UniProtKB-ARBA"/>
</dbReference>
<feature type="binding site" evidence="11">
    <location>
        <position position="292"/>
    </location>
    <ligand>
        <name>NAD(+)</name>
        <dbReference type="ChEBI" id="CHEBI:57540"/>
    </ligand>
</feature>
<dbReference type="Gene3D" id="3.50.50.60">
    <property type="entry name" value="FAD/NAD(P)-binding domain"/>
    <property type="match status" value="2"/>
</dbReference>
<dbReference type="EC" id="1.8.1.4" evidence="2 13"/>
<reference evidence="16 17" key="1">
    <citation type="submission" date="2019-04" db="EMBL/GenBank/DDBJ databases">
        <title>Geobacter ruber sp. nov., ferric-reducing bacteria isolated from paddy soil.</title>
        <authorList>
            <person name="Xu Z."/>
            <person name="Masuda Y."/>
            <person name="Itoh H."/>
            <person name="Senoo K."/>
        </authorList>
    </citation>
    <scope>NUCLEOTIDE SEQUENCE [LARGE SCALE GENOMIC DNA]</scope>
    <source>
        <strain evidence="16 17">Red88</strain>
    </source>
</reference>
<dbReference type="SUPFAM" id="SSF55424">
    <property type="entry name" value="FAD/NAD-linked reductases, dimerisation (C-terminal) domain"/>
    <property type="match status" value="1"/>
</dbReference>
<dbReference type="PIRSF" id="PIRSF000350">
    <property type="entry name" value="Mercury_reductase_MerA"/>
    <property type="match status" value="1"/>
</dbReference>
<dbReference type="GO" id="GO:0006103">
    <property type="term" value="P:2-oxoglutarate metabolic process"/>
    <property type="evidence" value="ECO:0007669"/>
    <property type="project" value="TreeGrafter"/>
</dbReference>
<dbReference type="PANTHER" id="PTHR22912">
    <property type="entry name" value="DISULFIDE OXIDOREDUCTASE"/>
    <property type="match status" value="1"/>
</dbReference>
<keyword evidence="5 13" id="KW-0560">Oxidoreductase</keyword>
<dbReference type="InterPro" id="IPR036188">
    <property type="entry name" value="FAD/NAD-bd_sf"/>
</dbReference>
<evidence type="ECO:0000313" key="17">
    <source>
        <dbReference type="Proteomes" id="UP000324298"/>
    </source>
</evidence>
<evidence type="ECO:0000256" key="10">
    <source>
        <dbReference type="PIRSR" id="PIRSR000350-2"/>
    </source>
</evidence>
<gene>
    <name evidence="16" type="primary">lpdA</name>
    <name evidence="16" type="ORF">ET418_12855</name>
</gene>
<feature type="disulfide bond" description="Redox-active" evidence="12">
    <location>
        <begin position="44"/>
        <end position="49"/>
    </location>
</feature>
<dbReference type="InterPro" id="IPR023753">
    <property type="entry name" value="FAD/NAD-binding_dom"/>
</dbReference>
<feature type="binding site" evidence="11">
    <location>
        <position position="53"/>
    </location>
    <ligand>
        <name>FAD</name>
        <dbReference type="ChEBI" id="CHEBI:57692"/>
    </ligand>
</feature>
<dbReference type="SUPFAM" id="SSF51905">
    <property type="entry name" value="FAD/NAD(P)-binding domain"/>
    <property type="match status" value="1"/>
</dbReference>
<sequence length="486" mass="52065">MSDHIFDLIVIGAGPGGYVAAIRATQLGMKVAVVEKRDALGGVCLNEGCIPSKALLDSSEFFAVARDRFPVHGIDIAPPQLNLEAMMRRKDDVVKKNTDGIAYLFKKNEIEWVRGAGRLVGRNALGHQEVEVALAEATTPAGQQSLLPDAATSVKLQAQRVLLATGSEAATLPGIPFDGQVVVSAREALCFDELPQHLVVAGGSFIGLELGSVWRRLGAQVTVIEMMPQIVPVMDRQAGDTLFRSLRKQGIQFKLGTRITGVRRIGSKAIVQYNAGTGSEEIDCDRLLVAVGRRPLTAGLNLEEVGVRLDEKGRVAVDADYQTSVPGIYAIGDLVPGPMLAHKASEEGVACVERMAGKVAVVEYEYIPGVVYTWPEGSCVGQTEEQLKEAGIPYRSGRFNFAALGRARCMDETEGFVKILAHQDTDRVLGVHIVGPRASDLIAEAVAIMSFGGTARDIALICHAHPTLPEAVREAALDVHKEAIHA</sequence>
<feature type="binding site" evidence="11">
    <location>
        <position position="225"/>
    </location>
    <ligand>
        <name>NAD(+)</name>
        <dbReference type="ChEBI" id="CHEBI:57540"/>
    </ligand>
</feature>
<keyword evidence="11" id="KW-0547">Nucleotide-binding</keyword>
<dbReference type="PROSITE" id="PS00076">
    <property type="entry name" value="PYRIDINE_REDOX_1"/>
    <property type="match status" value="1"/>
</dbReference>
<feature type="binding site" evidence="11">
    <location>
        <begin position="202"/>
        <end position="209"/>
    </location>
    <ligand>
        <name>NAD(+)</name>
        <dbReference type="ChEBI" id="CHEBI:57540"/>
    </ligand>
</feature>
<accession>A0A5A9XE11</accession>
<comment type="similarity">
    <text evidence="1 13">Belongs to the class-I pyridine nucleotide-disulfide oxidoreductase family.</text>
</comment>
<dbReference type="GO" id="GO:0004148">
    <property type="term" value="F:dihydrolipoyl dehydrogenase (NADH) activity"/>
    <property type="evidence" value="ECO:0007669"/>
    <property type="project" value="UniProtKB-EC"/>
</dbReference>
<dbReference type="RefSeq" id="WP_149308094.1">
    <property type="nucleotide sequence ID" value="NZ_SRSD01000007.1"/>
</dbReference>
<evidence type="ECO:0000256" key="11">
    <source>
        <dbReference type="PIRSR" id="PIRSR000350-3"/>
    </source>
</evidence>
<dbReference type="EMBL" id="SRSD01000007">
    <property type="protein sequence ID" value="KAA0890538.1"/>
    <property type="molecule type" value="Genomic_DNA"/>
</dbReference>
<dbReference type="InterPro" id="IPR006258">
    <property type="entry name" value="Lipoamide_DH"/>
</dbReference>
<name>A0A5A9XE11_9BACT</name>
<evidence type="ECO:0000256" key="7">
    <source>
        <dbReference type="ARBA" id="ARBA00023157"/>
    </source>
</evidence>
<dbReference type="InterPro" id="IPR004099">
    <property type="entry name" value="Pyr_nucl-diS_OxRdtase_dimer"/>
</dbReference>
<comment type="catalytic activity">
    <reaction evidence="9 13">
        <text>N(6)-[(R)-dihydrolipoyl]-L-lysyl-[protein] + NAD(+) = N(6)-[(R)-lipoyl]-L-lysyl-[protein] + NADH + H(+)</text>
        <dbReference type="Rhea" id="RHEA:15045"/>
        <dbReference type="Rhea" id="RHEA-COMP:10474"/>
        <dbReference type="Rhea" id="RHEA-COMP:10475"/>
        <dbReference type="ChEBI" id="CHEBI:15378"/>
        <dbReference type="ChEBI" id="CHEBI:57540"/>
        <dbReference type="ChEBI" id="CHEBI:57945"/>
        <dbReference type="ChEBI" id="CHEBI:83099"/>
        <dbReference type="ChEBI" id="CHEBI:83100"/>
        <dbReference type="EC" id="1.8.1.4"/>
    </reaction>
</comment>
<keyword evidence="4 11" id="KW-0274">FAD</keyword>
<organism evidence="16 17">
    <name type="scientific">Oryzomonas rubra</name>
    <dbReference type="NCBI Taxonomy" id="2509454"/>
    <lineage>
        <taxon>Bacteria</taxon>
        <taxon>Pseudomonadati</taxon>
        <taxon>Thermodesulfobacteriota</taxon>
        <taxon>Desulfuromonadia</taxon>
        <taxon>Geobacterales</taxon>
        <taxon>Geobacteraceae</taxon>
        <taxon>Oryzomonas</taxon>
    </lineage>
</organism>
<dbReference type="PRINTS" id="PR00368">
    <property type="entry name" value="FADPNR"/>
</dbReference>
<comment type="miscellaneous">
    <text evidence="13">The active site is a redox-active disulfide bond.</text>
</comment>
<keyword evidence="7" id="KW-1015">Disulfide bond</keyword>
<evidence type="ECO:0000256" key="5">
    <source>
        <dbReference type="ARBA" id="ARBA00023002"/>
    </source>
</evidence>
<feature type="active site" description="Proton acceptor" evidence="10">
    <location>
        <position position="465"/>
    </location>
</feature>
<feature type="domain" description="FAD/NAD(P)-binding" evidence="15">
    <location>
        <begin position="6"/>
        <end position="348"/>
    </location>
</feature>
<dbReference type="PANTHER" id="PTHR22912:SF151">
    <property type="entry name" value="DIHYDROLIPOYL DEHYDROGENASE, MITOCHONDRIAL"/>
    <property type="match status" value="1"/>
</dbReference>
<evidence type="ECO:0000256" key="4">
    <source>
        <dbReference type="ARBA" id="ARBA00022827"/>
    </source>
</evidence>
<dbReference type="OrthoDB" id="9786429at2"/>
<dbReference type="InterPro" id="IPR050151">
    <property type="entry name" value="Class-I_Pyr_Nuc-Dis_Oxidored"/>
</dbReference>
<evidence type="ECO:0000256" key="13">
    <source>
        <dbReference type="RuleBase" id="RU003692"/>
    </source>
</evidence>
<dbReference type="InterPro" id="IPR001100">
    <property type="entry name" value="Pyr_nuc-diS_OxRdtase"/>
</dbReference>
<dbReference type="InterPro" id="IPR012999">
    <property type="entry name" value="Pyr_OxRdtase_I_AS"/>
</dbReference>
<dbReference type="Proteomes" id="UP000324298">
    <property type="component" value="Unassembled WGS sequence"/>
</dbReference>
<protein>
    <recommendedName>
        <fullName evidence="2 13">Dihydrolipoyl dehydrogenase</fullName>
        <ecNumber evidence="2 13">1.8.1.4</ecNumber>
    </recommendedName>
</protein>
<keyword evidence="8 13" id="KW-0676">Redox-active center</keyword>
<dbReference type="PRINTS" id="PR00411">
    <property type="entry name" value="PNDRDTASEI"/>
</dbReference>
<evidence type="ECO:0000259" key="15">
    <source>
        <dbReference type="Pfam" id="PF07992"/>
    </source>
</evidence>
<evidence type="ECO:0000256" key="3">
    <source>
        <dbReference type="ARBA" id="ARBA00022630"/>
    </source>
</evidence>
<evidence type="ECO:0000256" key="9">
    <source>
        <dbReference type="ARBA" id="ARBA00049187"/>
    </source>
</evidence>
<evidence type="ECO:0000259" key="14">
    <source>
        <dbReference type="Pfam" id="PF02852"/>
    </source>
</evidence>
<evidence type="ECO:0000256" key="12">
    <source>
        <dbReference type="PIRSR" id="PIRSR000350-4"/>
    </source>
</evidence>
<feature type="binding site" evidence="11">
    <location>
        <begin position="339"/>
        <end position="342"/>
    </location>
    <ligand>
        <name>FAD</name>
        <dbReference type="ChEBI" id="CHEBI:57692"/>
    </ligand>
</feature>
<evidence type="ECO:0000256" key="1">
    <source>
        <dbReference type="ARBA" id="ARBA00007532"/>
    </source>
</evidence>
<comment type="caution">
    <text evidence="16">The sequence shown here is derived from an EMBL/GenBank/DDBJ whole genome shotgun (WGS) entry which is preliminary data.</text>
</comment>
<proteinExistence type="inferred from homology"/>
<feature type="binding site" evidence="11">
    <location>
        <begin position="165"/>
        <end position="167"/>
    </location>
    <ligand>
        <name>FAD</name>
        <dbReference type="ChEBI" id="CHEBI:57692"/>
    </ligand>
</feature>
<feature type="binding site" evidence="11">
    <location>
        <position position="333"/>
    </location>
    <ligand>
        <name>FAD</name>
        <dbReference type="ChEBI" id="CHEBI:57692"/>
    </ligand>
</feature>
<dbReference type="Pfam" id="PF07992">
    <property type="entry name" value="Pyr_redox_2"/>
    <property type="match status" value="1"/>
</dbReference>
<dbReference type="GO" id="GO:0050660">
    <property type="term" value="F:flavin adenine dinucleotide binding"/>
    <property type="evidence" value="ECO:0007669"/>
    <property type="project" value="InterPro"/>
</dbReference>
<dbReference type="AlphaFoldDB" id="A0A5A9XE11"/>
<dbReference type="InterPro" id="IPR016156">
    <property type="entry name" value="FAD/NAD-linked_Rdtase_dimer_sf"/>
</dbReference>
<evidence type="ECO:0000256" key="8">
    <source>
        <dbReference type="ARBA" id="ARBA00023284"/>
    </source>
</evidence>
<dbReference type="FunFam" id="3.30.390.30:FF:000001">
    <property type="entry name" value="Dihydrolipoyl dehydrogenase"/>
    <property type="match status" value="1"/>
</dbReference>
<feature type="binding site" evidence="11">
    <location>
        <position position="117"/>
    </location>
    <ligand>
        <name>FAD</name>
        <dbReference type="ChEBI" id="CHEBI:57692"/>
    </ligand>
</feature>
<dbReference type="Gene3D" id="3.30.390.30">
    <property type="match status" value="1"/>
</dbReference>
<dbReference type="NCBIfam" id="TIGR01350">
    <property type="entry name" value="lipoamide_DH"/>
    <property type="match status" value="1"/>
</dbReference>
<feature type="domain" description="Pyridine nucleotide-disulphide oxidoreductase dimerisation" evidence="14">
    <location>
        <begin position="367"/>
        <end position="476"/>
    </location>
</feature>
<keyword evidence="3 13" id="KW-0285">Flavoprotein</keyword>
<keyword evidence="6 11" id="KW-0520">NAD</keyword>